<name>A0A8K0G815_IGNLU</name>
<proteinExistence type="predicted"/>
<feature type="non-terminal residue" evidence="2">
    <location>
        <position position="162"/>
    </location>
</feature>
<dbReference type="Proteomes" id="UP000801492">
    <property type="component" value="Unassembled WGS sequence"/>
</dbReference>
<organism evidence="2 3">
    <name type="scientific">Ignelater luminosus</name>
    <name type="common">Cucubano</name>
    <name type="synonym">Pyrophorus luminosus</name>
    <dbReference type="NCBI Taxonomy" id="2038154"/>
    <lineage>
        <taxon>Eukaryota</taxon>
        <taxon>Metazoa</taxon>
        <taxon>Ecdysozoa</taxon>
        <taxon>Arthropoda</taxon>
        <taxon>Hexapoda</taxon>
        <taxon>Insecta</taxon>
        <taxon>Pterygota</taxon>
        <taxon>Neoptera</taxon>
        <taxon>Endopterygota</taxon>
        <taxon>Coleoptera</taxon>
        <taxon>Polyphaga</taxon>
        <taxon>Elateriformia</taxon>
        <taxon>Elateroidea</taxon>
        <taxon>Elateridae</taxon>
        <taxon>Agrypninae</taxon>
        <taxon>Pyrophorini</taxon>
        <taxon>Ignelater</taxon>
    </lineage>
</organism>
<comment type="caution">
    <text evidence="2">The sequence shown here is derived from an EMBL/GenBank/DDBJ whole genome shotgun (WGS) entry which is preliminary data.</text>
</comment>
<dbReference type="AlphaFoldDB" id="A0A8K0G815"/>
<keyword evidence="3" id="KW-1185">Reference proteome</keyword>
<evidence type="ECO:0000313" key="2">
    <source>
        <dbReference type="EMBL" id="KAF2889544.1"/>
    </source>
</evidence>
<accession>A0A8K0G815</accession>
<evidence type="ECO:0000313" key="3">
    <source>
        <dbReference type="Proteomes" id="UP000801492"/>
    </source>
</evidence>
<dbReference type="EMBL" id="VTPC01065594">
    <property type="protein sequence ID" value="KAF2889544.1"/>
    <property type="molecule type" value="Genomic_DNA"/>
</dbReference>
<evidence type="ECO:0000256" key="1">
    <source>
        <dbReference type="SAM" id="MobiDB-lite"/>
    </source>
</evidence>
<feature type="region of interest" description="Disordered" evidence="1">
    <location>
        <begin position="1"/>
        <end position="44"/>
    </location>
</feature>
<reference evidence="2" key="1">
    <citation type="submission" date="2019-08" db="EMBL/GenBank/DDBJ databases">
        <title>The genome of the North American firefly Photinus pyralis.</title>
        <authorList>
            <consortium name="Photinus pyralis genome working group"/>
            <person name="Fallon T.R."/>
            <person name="Sander Lower S.E."/>
            <person name="Weng J.-K."/>
        </authorList>
    </citation>
    <scope>NUCLEOTIDE SEQUENCE</scope>
    <source>
        <strain evidence="2">TRF0915ILg1</strain>
        <tissue evidence="2">Whole body</tissue>
    </source>
</reference>
<protein>
    <submittedName>
        <fullName evidence="2">Uncharacterized protein</fullName>
    </submittedName>
</protein>
<feature type="compositionally biased region" description="Basic and acidic residues" evidence="1">
    <location>
        <begin position="1"/>
        <end position="40"/>
    </location>
</feature>
<dbReference type="OrthoDB" id="6778563at2759"/>
<sequence>VGRNPEQIKKERGPYVPEENLRRLSESKVCDQRQSEDGDKGGIVTASSTQDLKRRANNTIELARNWIGIHGLKIAPEKSEAILLRSRGPPGQSSFKIGEHGFALSKTLTYLGVTLDNHGTFEAHVTRVTNKANTKLAKLARLLPNIAGPNSKTRAMLYETVQ</sequence>
<gene>
    <name evidence="2" type="ORF">ILUMI_16629</name>
</gene>